<dbReference type="OrthoDB" id="5421290at2759"/>
<dbReference type="EMBL" id="JAGPXD010000007">
    <property type="protein sequence ID" value="KAH7347553.1"/>
    <property type="molecule type" value="Genomic_DNA"/>
</dbReference>
<evidence type="ECO:0000256" key="3">
    <source>
        <dbReference type="SAM" id="SignalP"/>
    </source>
</evidence>
<dbReference type="AlphaFoldDB" id="A0A8K0WYD8"/>
<gene>
    <name evidence="4" type="ORF">B0T11DRAFT_142592</name>
</gene>
<feature type="region of interest" description="Disordered" evidence="1">
    <location>
        <begin position="136"/>
        <end position="196"/>
    </location>
</feature>
<keyword evidence="5" id="KW-1185">Reference proteome</keyword>
<evidence type="ECO:0008006" key="6">
    <source>
        <dbReference type="Google" id="ProtNLM"/>
    </source>
</evidence>
<accession>A0A8K0WYD8</accession>
<evidence type="ECO:0000256" key="2">
    <source>
        <dbReference type="SAM" id="Phobius"/>
    </source>
</evidence>
<sequence length="260" mass="27206">MSLRISRHALPWLMLLSVARAQQETQGPLAYVSIAEREEWVTARDCARTCLKYTGIWHCGVNAGYHDLAYDLDCGCSPLNGCICNPKLASSASAYISSCVSAGCGRVDNVNEDVTAMLGIFDSYCTTAMVAANEAQPTDEAATTEAAAATTTPARTTTPQTATGGRGASQTSGAGSEAQASEGAAGSQTAQGEQAKDGLSRSDVVALAASLGVGIPSLLIAALTLWIQMKKKRRNAAEADRMSTVHVSAPVKQYRHGWES</sequence>
<keyword evidence="2" id="KW-0472">Membrane</keyword>
<feature type="signal peptide" evidence="3">
    <location>
        <begin position="1"/>
        <end position="21"/>
    </location>
</feature>
<feature type="chain" id="PRO_5035459568" description="Extracellular membrane protein CFEM domain-containing protein" evidence="3">
    <location>
        <begin position="22"/>
        <end position="260"/>
    </location>
</feature>
<protein>
    <recommendedName>
        <fullName evidence="6">Extracellular membrane protein CFEM domain-containing protein</fullName>
    </recommendedName>
</protein>
<name>A0A8K0WYD8_9PEZI</name>
<comment type="caution">
    <text evidence="4">The sequence shown here is derived from an EMBL/GenBank/DDBJ whole genome shotgun (WGS) entry which is preliminary data.</text>
</comment>
<evidence type="ECO:0000313" key="4">
    <source>
        <dbReference type="EMBL" id="KAH7347553.1"/>
    </source>
</evidence>
<keyword evidence="2" id="KW-1133">Transmembrane helix</keyword>
<reference evidence="4" key="1">
    <citation type="journal article" date="2021" name="Nat. Commun.">
        <title>Genetic determinants of endophytism in the Arabidopsis root mycobiome.</title>
        <authorList>
            <person name="Mesny F."/>
            <person name="Miyauchi S."/>
            <person name="Thiergart T."/>
            <person name="Pickel B."/>
            <person name="Atanasova L."/>
            <person name="Karlsson M."/>
            <person name="Huettel B."/>
            <person name="Barry K.W."/>
            <person name="Haridas S."/>
            <person name="Chen C."/>
            <person name="Bauer D."/>
            <person name="Andreopoulos W."/>
            <person name="Pangilinan J."/>
            <person name="LaButti K."/>
            <person name="Riley R."/>
            <person name="Lipzen A."/>
            <person name="Clum A."/>
            <person name="Drula E."/>
            <person name="Henrissat B."/>
            <person name="Kohler A."/>
            <person name="Grigoriev I.V."/>
            <person name="Martin F.M."/>
            <person name="Hacquard S."/>
        </authorList>
    </citation>
    <scope>NUCLEOTIDE SEQUENCE</scope>
    <source>
        <strain evidence="4">MPI-CAGE-AT-0016</strain>
    </source>
</reference>
<proteinExistence type="predicted"/>
<keyword evidence="2" id="KW-0812">Transmembrane</keyword>
<dbReference type="Proteomes" id="UP000813385">
    <property type="component" value="Unassembled WGS sequence"/>
</dbReference>
<keyword evidence="3" id="KW-0732">Signal</keyword>
<organism evidence="4 5">
    <name type="scientific">Plectosphaerella cucumerina</name>
    <dbReference type="NCBI Taxonomy" id="40658"/>
    <lineage>
        <taxon>Eukaryota</taxon>
        <taxon>Fungi</taxon>
        <taxon>Dikarya</taxon>
        <taxon>Ascomycota</taxon>
        <taxon>Pezizomycotina</taxon>
        <taxon>Sordariomycetes</taxon>
        <taxon>Hypocreomycetidae</taxon>
        <taxon>Glomerellales</taxon>
        <taxon>Plectosphaerellaceae</taxon>
        <taxon>Plectosphaerella</taxon>
    </lineage>
</organism>
<feature type="compositionally biased region" description="Low complexity" evidence="1">
    <location>
        <begin position="136"/>
        <end position="193"/>
    </location>
</feature>
<feature type="transmembrane region" description="Helical" evidence="2">
    <location>
        <begin position="204"/>
        <end position="227"/>
    </location>
</feature>
<evidence type="ECO:0000313" key="5">
    <source>
        <dbReference type="Proteomes" id="UP000813385"/>
    </source>
</evidence>
<evidence type="ECO:0000256" key="1">
    <source>
        <dbReference type="SAM" id="MobiDB-lite"/>
    </source>
</evidence>